<keyword evidence="4 5" id="KW-0472">Membrane</keyword>
<keyword evidence="7" id="KW-1133">Transmembrane helix</keyword>
<dbReference type="InterPro" id="IPR018108">
    <property type="entry name" value="MCP_transmembrane"/>
</dbReference>
<dbReference type="Gene3D" id="1.50.40.10">
    <property type="entry name" value="Mitochondrial carrier domain"/>
    <property type="match status" value="2"/>
</dbReference>
<reference evidence="8" key="1">
    <citation type="submission" date="2018-10" db="EMBL/GenBank/DDBJ databases">
        <title>Transcriptome assembly of Aceria tosichella (Wheat curl mite) Type 2.</title>
        <authorList>
            <person name="Scully E.D."/>
            <person name="Geib S.M."/>
            <person name="Palmer N.A."/>
            <person name="Gupta A.K."/>
            <person name="Sarath G."/>
            <person name="Tatineni S."/>
        </authorList>
    </citation>
    <scope>NUCLEOTIDE SEQUENCE</scope>
    <source>
        <strain evidence="8">LincolnNE</strain>
    </source>
</reference>
<dbReference type="GO" id="GO:0009083">
    <property type="term" value="P:branched-chain amino acid catabolic process"/>
    <property type="evidence" value="ECO:0007669"/>
    <property type="project" value="InterPro"/>
</dbReference>
<dbReference type="SUPFAM" id="SSF103506">
    <property type="entry name" value="Mitochondrial carrier"/>
    <property type="match status" value="1"/>
</dbReference>
<dbReference type="PANTHER" id="PTHR46314:SF2">
    <property type="entry name" value="SOLUTE CARRIER FAMILY 25 MEMBER 44"/>
    <property type="match status" value="1"/>
</dbReference>
<feature type="transmembrane region" description="Helical" evidence="7">
    <location>
        <begin position="194"/>
        <end position="216"/>
    </location>
</feature>
<dbReference type="EMBL" id="GGYP01000739">
    <property type="protein sequence ID" value="MDE45510.1"/>
    <property type="molecule type" value="Transcribed_RNA"/>
</dbReference>
<evidence type="ECO:0000256" key="4">
    <source>
        <dbReference type="ARBA" id="ARBA00023136"/>
    </source>
</evidence>
<evidence type="ECO:0000256" key="7">
    <source>
        <dbReference type="SAM" id="Phobius"/>
    </source>
</evidence>
<sequence>MSDEPKLHVIEWDMMDRNKFLSLTVVNSLFLRSVLYPLVLVKTRLQVQRQNSVYTGSLDAFRKIIRSEGFCGLYKGFWINSIQVFSGITYIATYEKTRDLVTNYTNISDSKAKAFLSGGISSAMSQTLIIPFDVISQHIMVALNTRRNYDNKLPASQLKSTFFKPLSLNQNDVRRYGIAIAITRQLYRENGLRSFYRGYFATLVCFVPSSACWWMLYQHFNEFLFGTTMAQNMPYMLLNCVSGTLSGAAVSIMTNPLDLLRANIQVHRPSSYKSAVKYLWKEDKWRIFNKGLSARLTQSCLSSALIVVGYETMKRFSVDEKYRDQVRW</sequence>
<dbReference type="AlphaFoldDB" id="A0A6G1S6F4"/>
<dbReference type="PANTHER" id="PTHR46314">
    <property type="entry name" value="SOLUTE CARRIER FAMILY 25 MEMBER 44"/>
    <property type="match status" value="1"/>
</dbReference>
<comment type="subcellular location">
    <subcellularLocation>
        <location evidence="1">Membrane</location>
        <topology evidence="1">Multi-pass membrane protein</topology>
    </subcellularLocation>
</comment>
<dbReference type="GO" id="GO:0005739">
    <property type="term" value="C:mitochondrion"/>
    <property type="evidence" value="ECO:0007669"/>
    <property type="project" value="InterPro"/>
</dbReference>
<dbReference type="GO" id="GO:0016020">
    <property type="term" value="C:membrane"/>
    <property type="evidence" value="ECO:0007669"/>
    <property type="project" value="UniProtKB-SubCell"/>
</dbReference>
<keyword evidence="3 5" id="KW-0812">Transmembrane</keyword>
<gene>
    <name evidence="8" type="primary">Slc25a44_0</name>
    <name evidence="8" type="ORF">g.6294</name>
</gene>
<feature type="transmembrane region" description="Helical" evidence="7">
    <location>
        <begin position="20"/>
        <end position="41"/>
    </location>
</feature>
<dbReference type="InterPro" id="IPR023395">
    <property type="entry name" value="MCP_dom_sf"/>
</dbReference>
<organism evidence="8">
    <name type="scientific">Aceria tosichella</name>
    <name type="common">wheat curl mite</name>
    <dbReference type="NCBI Taxonomy" id="561515"/>
    <lineage>
        <taxon>Eukaryota</taxon>
        <taxon>Metazoa</taxon>
        <taxon>Ecdysozoa</taxon>
        <taxon>Arthropoda</taxon>
        <taxon>Chelicerata</taxon>
        <taxon>Arachnida</taxon>
        <taxon>Acari</taxon>
        <taxon>Acariformes</taxon>
        <taxon>Trombidiformes</taxon>
        <taxon>Prostigmata</taxon>
        <taxon>Eupodina</taxon>
        <taxon>Eriophyoidea</taxon>
        <taxon>Eriophyidae</taxon>
        <taxon>Eriophyinae</taxon>
        <taxon>Aceriini</taxon>
        <taxon>Aceria</taxon>
    </lineage>
</organism>
<protein>
    <submittedName>
        <fullName evidence="8">Solute carrier family 25 member 44</fullName>
    </submittedName>
</protein>
<accession>A0A6G1S6F4</accession>
<feature type="transmembrane region" description="Helical" evidence="7">
    <location>
        <begin position="236"/>
        <end position="254"/>
    </location>
</feature>
<name>A0A6G1S6F4_9ACAR</name>
<keyword evidence="6" id="KW-0813">Transport</keyword>
<feature type="repeat" description="Solcar" evidence="5">
    <location>
        <begin position="109"/>
        <end position="223"/>
    </location>
</feature>
<dbReference type="Pfam" id="PF00153">
    <property type="entry name" value="Mito_carr"/>
    <property type="match status" value="3"/>
</dbReference>
<evidence type="ECO:0000256" key="1">
    <source>
        <dbReference type="ARBA" id="ARBA00004141"/>
    </source>
</evidence>
<evidence type="ECO:0000256" key="6">
    <source>
        <dbReference type="RuleBase" id="RU000488"/>
    </source>
</evidence>
<evidence type="ECO:0000256" key="3">
    <source>
        <dbReference type="ARBA" id="ARBA00022692"/>
    </source>
</evidence>
<proteinExistence type="inferred from homology"/>
<feature type="repeat" description="Solcar" evidence="5">
    <location>
        <begin position="234"/>
        <end position="316"/>
    </location>
</feature>
<feature type="repeat" description="Solcar" evidence="5">
    <location>
        <begin position="15"/>
        <end position="100"/>
    </location>
</feature>
<comment type="similarity">
    <text evidence="2 6">Belongs to the mitochondrial carrier (TC 2.A.29) family.</text>
</comment>
<dbReference type="GO" id="GO:0015658">
    <property type="term" value="F:branched-chain amino acid transmembrane transporter activity"/>
    <property type="evidence" value="ECO:0007669"/>
    <property type="project" value="InterPro"/>
</dbReference>
<dbReference type="InterPro" id="IPR042164">
    <property type="entry name" value="SLC25A44"/>
</dbReference>
<evidence type="ECO:0000313" key="8">
    <source>
        <dbReference type="EMBL" id="MDE45510.1"/>
    </source>
</evidence>
<dbReference type="PROSITE" id="PS50920">
    <property type="entry name" value="SOLCAR"/>
    <property type="match status" value="3"/>
</dbReference>
<evidence type="ECO:0000256" key="2">
    <source>
        <dbReference type="ARBA" id="ARBA00006375"/>
    </source>
</evidence>
<evidence type="ECO:0000256" key="5">
    <source>
        <dbReference type="PROSITE-ProRule" id="PRU00282"/>
    </source>
</evidence>